<dbReference type="RefSeq" id="WP_344949570.1">
    <property type="nucleotide sequence ID" value="NZ_BAAAZG010000025.1"/>
</dbReference>
<evidence type="ECO:0000313" key="2">
    <source>
        <dbReference type="EMBL" id="GAA4078538.1"/>
    </source>
</evidence>
<keyword evidence="3" id="KW-1185">Reference proteome</keyword>
<proteinExistence type="predicted"/>
<dbReference type="Gene3D" id="3.40.50.720">
    <property type="entry name" value="NAD(P)-binding Rossmann-like Domain"/>
    <property type="match status" value="1"/>
</dbReference>
<dbReference type="Pfam" id="PF13460">
    <property type="entry name" value="NAD_binding_10"/>
    <property type="match status" value="1"/>
</dbReference>
<comment type="caution">
    <text evidence="2">The sequence shown here is derived from an EMBL/GenBank/DDBJ whole genome shotgun (WGS) entry which is preliminary data.</text>
</comment>
<name>A0ABP7W0Y9_9ACTN</name>
<dbReference type="InterPro" id="IPR051604">
    <property type="entry name" value="Ergot_Alk_Oxidoreductase"/>
</dbReference>
<organism evidence="2 3">
    <name type="scientific">Actinomadura miaoliensis</name>
    <dbReference type="NCBI Taxonomy" id="430685"/>
    <lineage>
        <taxon>Bacteria</taxon>
        <taxon>Bacillati</taxon>
        <taxon>Actinomycetota</taxon>
        <taxon>Actinomycetes</taxon>
        <taxon>Streptosporangiales</taxon>
        <taxon>Thermomonosporaceae</taxon>
        <taxon>Actinomadura</taxon>
    </lineage>
</organism>
<sequence length="288" mass="31331">MTTLVTGATGKVGRHVVAELRAAGEDVRATSRDPEAPGLPRDLRVFQGDLAAPESLRPALAGVERLYLYPHAPTAGEVVELARAAGVRRIVVLSSRAVSLGTDTDRHLPVEQAVEASGLEHAFVRPNDFAANKTDLWGPMIRKDRTVRFPDPDEISNPVHERDIAAVAAAALLADGAPPAVHEVTGPEILTQRRQAELIGEAIGTPVRFEPTPPEETLRILTEQGGWVAQMAPFLLGLAPYSEGEPIPSFTPEEQREIWKPRSTVLDVTGRPPRSFLEWAREHQADFL</sequence>
<dbReference type="InterPro" id="IPR016040">
    <property type="entry name" value="NAD(P)-bd_dom"/>
</dbReference>
<dbReference type="InterPro" id="IPR036291">
    <property type="entry name" value="NAD(P)-bd_dom_sf"/>
</dbReference>
<dbReference type="PANTHER" id="PTHR43162:SF1">
    <property type="entry name" value="PRESTALK A DIFFERENTIATION PROTEIN A"/>
    <property type="match status" value="1"/>
</dbReference>
<dbReference type="SUPFAM" id="SSF51735">
    <property type="entry name" value="NAD(P)-binding Rossmann-fold domains"/>
    <property type="match status" value="1"/>
</dbReference>
<dbReference type="Proteomes" id="UP001500683">
    <property type="component" value="Unassembled WGS sequence"/>
</dbReference>
<protein>
    <submittedName>
        <fullName evidence="2">NAD(P)H-binding protein</fullName>
    </submittedName>
</protein>
<evidence type="ECO:0000313" key="3">
    <source>
        <dbReference type="Proteomes" id="UP001500683"/>
    </source>
</evidence>
<accession>A0ABP7W0Y9</accession>
<reference evidence="3" key="1">
    <citation type="journal article" date="2019" name="Int. J. Syst. Evol. Microbiol.">
        <title>The Global Catalogue of Microorganisms (GCM) 10K type strain sequencing project: providing services to taxonomists for standard genome sequencing and annotation.</title>
        <authorList>
            <consortium name="The Broad Institute Genomics Platform"/>
            <consortium name="The Broad Institute Genome Sequencing Center for Infectious Disease"/>
            <person name="Wu L."/>
            <person name="Ma J."/>
        </authorList>
    </citation>
    <scope>NUCLEOTIDE SEQUENCE [LARGE SCALE GENOMIC DNA]</scope>
    <source>
        <strain evidence="3">JCM 16702</strain>
    </source>
</reference>
<dbReference type="EMBL" id="BAAAZG010000025">
    <property type="protein sequence ID" value="GAA4078538.1"/>
    <property type="molecule type" value="Genomic_DNA"/>
</dbReference>
<gene>
    <name evidence="2" type="ORF">GCM10022214_40750</name>
</gene>
<feature type="domain" description="NAD(P)-binding" evidence="1">
    <location>
        <begin position="7"/>
        <end position="172"/>
    </location>
</feature>
<dbReference type="PANTHER" id="PTHR43162">
    <property type="match status" value="1"/>
</dbReference>
<evidence type="ECO:0000259" key="1">
    <source>
        <dbReference type="Pfam" id="PF13460"/>
    </source>
</evidence>